<dbReference type="PATRIC" id="fig|1391653.3.peg.691"/>
<evidence type="ECO:0000256" key="7">
    <source>
        <dbReference type="ARBA" id="ARBA00022694"/>
    </source>
</evidence>
<feature type="binding site" evidence="14">
    <location>
        <position position="183"/>
    </location>
    <ligand>
        <name>L-threonine</name>
        <dbReference type="ChEBI" id="CHEBI:57926"/>
    </ligand>
</feature>
<evidence type="ECO:0000256" key="12">
    <source>
        <dbReference type="ARBA" id="ARBA00048366"/>
    </source>
</evidence>
<feature type="binding site" evidence="14">
    <location>
        <position position="197"/>
    </location>
    <ligand>
        <name>ATP</name>
        <dbReference type="ChEBI" id="CHEBI:30616"/>
    </ligand>
</feature>
<proteinExistence type="inferred from homology"/>
<dbReference type="InterPro" id="IPR038385">
    <property type="entry name" value="Sua5/YwlC_C"/>
</dbReference>
<dbReference type="InterPro" id="IPR050156">
    <property type="entry name" value="TC-AMP_synthase_SUA5"/>
</dbReference>
<keyword evidence="9 13" id="KW-0547">Nucleotide-binding</keyword>
<dbReference type="PANTHER" id="PTHR17490">
    <property type="entry name" value="SUA5"/>
    <property type="match status" value="1"/>
</dbReference>
<feature type="binding site" evidence="14">
    <location>
        <position position="236"/>
    </location>
    <ligand>
        <name>ATP</name>
        <dbReference type="ChEBI" id="CHEBI:30616"/>
    </ligand>
</feature>
<evidence type="ECO:0000256" key="2">
    <source>
        <dbReference type="ARBA" id="ARBA00007663"/>
    </source>
</evidence>
<dbReference type="RefSeq" id="WP_050724753.1">
    <property type="nucleotide sequence ID" value="NZ_CP012332.1"/>
</dbReference>
<evidence type="ECO:0000256" key="8">
    <source>
        <dbReference type="ARBA" id="ARBA00022695"/>
    </source>
</evidence>
<keyword evidence="7 13" id="KW-0819">tRNA processing</keyword>
<comment type="subcellular location">
    <subcellularLocation>
        <location evidence="1 13">Cytoplasm</location>
    </subcellularLocation>
</comment>
<comment type="similarity">
    <text evidence="2 13">Belongs to the SUA5 family.</text>
</comment>
<keyword evidence="10 13" id="KW-0067">ATP-binding</keyword>
<dbReference type="InterPro" id="IPR010923">
    <property type="entry name" value="T(6)A37_SUA5"/>
</dbReference>
<sequence length="333" mass="34044">METELLSVVAGSHGREAIARAASLLRAGRLVAFPTETVYGLGALALDPAAVAGIFAAKGRPSFNPLIVHVASIEAAKALVREWDDRAQAFAEAFWPGPLTLVLEKAPSVPDAITAGLGAVAIRIPAHPVALALLEEVGAPVAAPSANLYTTISPTTAAHVLKSLGGRIDAILDGGATPIGIESTVLDLTGSVPVLLRPGAVGAEELSRSFGPLGHPSAMPEESSARVSPGQARKHYAPAGRVRSFSSPESLGGLLAGLGPGARAGVIARSARPEWASVAAWLQLPDDPAGFARQLYGALHALEDAGATDFFLEEVPASAAWDGVRDRLSRAAG</sequence>
<comment type="function">
    <text evidence="13">Required for the formation of a threonylcarbamoyl group on adenosine at position 37 (t(6)A37) in tRNAs that read codons beginning with adenine.</text>
</comment>
<gene>
    <name evidence="17" type="ORF">AKJ08_0672</name>
</gene>
<keyword evidence="5 13" id="KW-0963">Cytoplasm</keyword>
<evidence type="ECO:0000256" key="1">
    <source>
        <dbReference type="ARBA" id="ARBA00004496"/>
    </source>
</evidence>
<dbReference type="EMBL" id="CP012332">
    <property type="protein sequence ID" value="AKU90285.1"/>
    <property type="molecule type" value="Genomic_DNA"/>
</dbReference>
<dbReference type="GO" id="GO:0000049">
    <property type="term" value="F:tRNA binding"/>
    <property type="evidence" value="ECO:0007669"/>
    <property type="project" value="TreeGrafter"/>
</dbReference>
<comment type="catalytic activity">
    <reaction evidence="12 13">
        <text>L-threonine + hydrogencarbonate + ATP = L-threonylcarbamoyladenylate + diphosphate + H2O</text>
        <dbReference type="Rhea" id="RHEA:36407"/>
        <dbReference type="ChEBI" id="CHEBI:15377"/>
        <dbReference type="ChEBI" id="CHEBI:17544"/>
        <dbReference type="ChEBI" id="CHEBI:30616"/>
        <dbReference type="ChEBI" id="CHEBI:33019"/>
        <dbReference type="ChEBI" id="CHEBI:57926"/>
        <dbReference type="ChEBI" id="CHEBI:73682"/>
        <dbReference type="EC" id="2.7.7.87"/>
    </reaction>
</comment>
<evidence type="ECO:0000256" key="4">
    <source>
        <dbReference type="ARBA" id="ARBA00015492"/>
    </source>
</evidence>
<feature type="binding site" evidence="14">
    <location>
        <position position="143"/>
    </location>
    <ligand>
        <name>L-threonine</name>
        <dbReference type="ChEBI" id="CHEBI:57926"/>
    </ligand>
</feature>
<evidence type="ECO:0000256" key="9">
    <source>
        <dbReference type="ARBA" id="ARBA00022741"/>
    </source>
</evidence>
<evidence type="ECO:0000313" key="18">
    <source>
        <dbReference type="Proteomes" id="UP000055590"/>
    </source>
</evidence>
<reference evidence="17 18" key="1">
    <citation type="submission" date="2015-08" db="EMBL/GenBank/DDBJ databases">
        <authorList>
            <person name="Babu N.S."/>
            <person name="Beckwith C.J."/>
            <person name="Beseler K.G."/>
            <person name="Brison A."/>
            <person name="Carone J.V."/>
            <person name="Caskin T.P."/>
            <person name="Diamond M."/>
            <person name="Durham M.E."/>
            <person name="Foxe J.M."/>
            <person name="Go M."/>
            <person name="Henderson B.A."/>
            <person name="Jones I.B."/>
            <person name="McGettigan J.A."/>
            <person name="Micheletti S.J."/>
            <person name="Nasrallah M.E."/>
            <person name="Ortiz D."/>
            <person name="Piller C.R."/>
            <person name="Privatt S.R."/>
            <person name="Schneider S.L."/>
            <person name="Sharp S."/>
            <person name="Smith T.C."/>
            <person name="Stanton J.D."/>
            <person name="Ullery H.E."/>
            <person name="Wilson R.J."/>
            <person name="Serrano M.G."/>
            <person name="Buck G."/>
            <person name="Lee V."/>
            <person name="Wang Y."/>
            <person name="Carvalho R."/>
            <person name="Voegtly L."/>
            <person name="Shi R."/>
            <person name="Duckworth R."/>
            <person name="Johnson A."/>
            <person name="Loviza R."/>
            <person name="Walstead R."/>
            <person name="Shah Z."/>
            <person name="Kiflezghi M."/>
            <person name="Wade K."/>
            <person name="Ball S.L."/>
            <person name="Bradley K.W."/>
            <person name="Asai D.J."/>
            <person name="Bowman C.A."/>
            <person name="Russell D.A."/>
            <person name="Pope W.H."/>
            <person name="Jacobs-Sera D."/>
            <person name="Hendrix R.W."/>
            <person name="Hatfull G.F."/>
        </authorList>
    </citation>
    <scope>NUCLEOTIDE SEQUENCE [LARGE SCALE GENOMIC DNA]</scope>
    <source>
        <strain evidence="17 18">DSM 27710</strain>
    </source>
</reference>
<feature type="binding site" evidence="14">
    <location>
        <position position="153"/>
    </location>
    <ligand>
        <name>ATP</name>
        <dbReference type="ChEBI" id="CHEBI:30616"/>
    </ligand>
</feature>
<dbReference type="Gene3D" id="3.90.870.10">
    <property type="entry name" value="DHBP synthase"/>
    <property type="match status" value="1"/>
</dbReference>
<dbReference type="PROSITE" id="PS51163">
    <property type="entry name" value="YRDC"/>
    <property type="match status" value="1"/>
</dbReference>
<dbReference type="OrthoDB" id="9814580at2"/>
<evidence type="ECO:0000256" key="11">
    <source>
        <dbReference type="ARBA" id="ARBA00029774"/>
    </source>
</evidence>
<keyword evidence="8 13" id="KW-0548">Nucleotidyltransferase</keyword>
<dbReference type="KEGG" id="vin:AKJ08_0672"/>
<accession>A0A0K1P9U5</accession>
<feature type="binding site" evidence="14">
    <location>
        <position position="69"/>
    </location>
    <ligand>
        <name>L-threonine</name>
        <dbReference type="ChEBI" id="CHEBI:57926"/>
    </ligand>
</feature>
<feature type="domain" description="YrdC-like" evidence="16">
    <location>
        <begin position="15"/>
        <end position="201"/>
    </location>
</feature>
<dbReference type="AlphaFoldDB" id="A0A0K1P9U5"/>
<dbReference type="FunFam" id="3.90.870.10:FF:000009">
    <property type="entry name" value="Threonylcarbamoyl-AMP synthase, putative"/>
    <property type="match status" value="1"/>
</dbReference>
<dbReference type="Pfam" id="PF03481">
    <property type="entry name" value="Sua5_C"/>
    <property type="match status" value="1"/>
</dbReference>
<evidence type="ECO:0000259" key="16">
    <source>
        <dbReference type="PROSITE" id="PS51163"/>
    </source>
</evidence>
<dbReference type="GO" id="GO:0061710">
    <property type="term" value="F:L-threonylcarbamoyladenylate synthase"/>
    <property type="evidence" value="ECO:0007669"/>
    <property type="project" value="UniProtKB-EC"/>
</dbReference>
<dbReference type="GO" id="GO:0006450">
    <property type="term" value="P:regulation of translational fidelity"/>
    <property type="evidence" value="ECO:0007669"/>
    <property type="project" value="TreeGrafter"/>
</dbReference>
<name>A0A0K1P9U5_9BACT</name>
<dbReference type="Gene3D" id="3.40.50.11030">
    <property type="entry name" value="Threonylcarbamoyl-AMP synthase, C-terminal domain"/>
    <property type="match status" value="1"/>
</dbReference>
<feature type="region of interest" description="Disordered" evidence="15">
    <location>
        <begin position="211"/>
        <end position="233"/>
    </location>
</feature>
<dbReference type="SUPFAM" id="SSF55821">
    <property type="entry name" value="YrdC/RibB"/>
    <property type="match status" value="1"/>
</dbReference>
<dbReference type="STRING" id="1391653.AKJ08_0672"/>
<evidence type="ECO:0000256" key="6">
    <source>
        <dbReference type="ARBA" id="ARBA00022679"/>
    </source>
</evidence>
<dbReference type="GO" id="GO:0005737">
    <property type="term" value="C:cytoplasm"/>
    <property type="evidence" value="ECO:0007669"/>
    <property type="project" value="UniProtKB-SubCell"/>
</dbReference>
<dbReference type="EC" id="2.7.7.87" evidence="3 13"/>
<protein>
    <recommendedName>
        <fullName evidence="4 13">Threonylcarbamoyl-AMP synthase</fullName>
        <shortName evidence="13">TC-AMP synthase</shortName>
        <ecNumber evidence="3 13">2.7.7.87</ecNumber>
    </recommendedName>
    <alternativeName>
        <fullName evidence="11 13">L-threonylcarbamoyladenylate synthase</fullName>
    </alternativeName>
</protein>
<keyword evidence="18" id="KW-1185">Reference proteome</keyword>
<dbReference type="GO" id="GO:0008033">
    <property type="term" value="P:tRNA processing"/>
    <property type="evidence" value="ECO:0007669"/>
    <property type="project" value="UniProtKB-KW"/>
</dbReference>
<evidence type="ECO:0000256" key="13">
    <source>
        <dbReference type="PIRNR" id="PIRNR004930"/>
    </source>
</evidence>
<dbReference type="PIRSF" id="PIRSF004930">
    <property type="entry name" value="Tln_factor_SUA5"/>
    <property type="match status" value="1"/>
</dbReference>
<feature type="binding site" evidence="14">
    <location>
        <position position="60"/>
    </location>
    <ligand>
        <name>ATP</name>
        <dbReference type="ChEBI" id="CHEBI:30616"/>
    </ligand>
</feature>
<dbReference type="InterPro" id="IPR005145">
    <property type="entry name" value="Sua5_C"/>
</dbReference>
<feature type="binding site" evidence="14">
    <location>
        <position position="123"/>
    </location>
    <ligand>
        <name>L-threonine</name>
        <dbReference type="ChEBI" id="CHEBI:57926"/>
    </ligand>
</feature>
<dbReference type="GO" id="GO:0003725">
    <property type="term" value="F:double-stranded RNA binding"/>
    <property type="evidence" value="ECO:0007669"/>
    <property type="project" value="UniProtKB-UniRule"/>
</dbReference>
<keyword evidence="6 13" id="KW-0808">Transferase</keyword>
<evidence type="ECO:0000256" key="14">
    <source>
        <dbReference type="PIRSR" id="PIRSR004930-1"/>
    </source>
</evidence>
<evidence type="ECO:0000313" key="17">
    <source>
        <dbReference type="EMBL" id="AKU90285.1"/>
    </source>
</evidence>
<dbReference type="GO" id="GO:0005524">
    <property type="term" value="F:ATP binding"/>
    <property type="evidence" value="ECO:0007669"/>
    <property type="project" value="UniProtKB-UniRule"/>
</dbReference>
<feature type="binding site" evidence="14">
    <location>
        <position position="37"/>
    </location>
    <ligand>
        <name>L-threonine</name>
        <dbReference type="ChEBI" id="CHEBI:57926"/>
    </ligand>
</feature>
<dbReference type="InterPro" id="IPR017945">
    <property type="entry name" value="DHBP_synth_RibB-like_a/b_dom"/>
</dbReference>
<feature type="binding site" evidence="14">
    <location>
        <position position="64"/>
    </location>
    <ligand>
        <name>ATP</name>
        <dbReference type="ChEBI" id="CHEBI:30616"/>
    </ligand>
</feature>
<dbReference type="PANTHER" id="PTHR17490:SF16">
    <property type="entry name" value="THREONYLCARBAMOYL-AMP SYNTHASE"/>
    <property type="match status" value="1"/>
</dbReference>
<evidence type="ECO:0000256" key="3">
    <source>
        <dbReference type="ARBA" id="ARBA00012584"/>
    </source>
</evidence>
<dbReference type="NCBIfam" id="TIGR00057">
    <property type="entry name" value="L-threonylcarbamoyladenylate synthase"/>
    <property type="match status" value="1"/>
</dbReference>
<evidence type="ECO:0000256" key="5">
    <source>
        <dbReference type="ARBA" id="ARBA00022490"/>
    </source>
</evidence>
<evidence type="ECO:0000256" key="15">
    <source>
        <dbReference type="SAM" id="MobiDB-lite"/>
    </source>
</evidence>
<feature type="binding site" evidence="14">
    <location>
        <position position="145"/>
    </location>
    <ligand>
        <name>ATP</name>
        <dbReference type="ChEBI" id="CHEBI:30616"/>
    </ligand>
</feature>
<dbReference type="Pfam" id="PF01300">
    <property type="entry name" value="Sua5_yciO_yrdC"/>
    <property type="match status" value="1"/>
</dbReference>
<evidence type="ECO:0000256" key="10">
    <source>
        <dbReference type="ARBA" id="ARBA00022840"/>
    </source>
</evidence>
<dbReference type="Proteomes" id="UP000055590">
    <property type="component" value="Chromosome"/>
</dbReference>
<dbReference type="InterPro" id="IPR006070">
    <property type="entry name" value="Sua5-like_dom"/>
</dbReference>
<organism evidence="17 18">
    <name type="scientific">Vulgatibacter incomptus</name>
    <dbReference type="NCBI Taxonomy" id="1391653"/>
    <lineage>
        <taxon>Bacteria</taxon>
        <taxon>Pseudomonadati</taxon>
        <taxon>Myxococcota</taxon>
        <taxon>Myxococcia</taxon>
        <taxon>Myxococcales</taxon>
        <taxon>Cystobacterineae</taxon>
        <taxon>Vulgatibacteraceae</taxon>
        <taxon>Vulgatibacter</taxon>
    </lineage>
</organism>